<dbReference type="RefSeq" id="WP_011972377.1">
    <property type="nucleotide sequence ID" value="NC_009634.1"/>
</dbReference>
<dbReference type="EMBL" id="CP000742">
    <property type="protein sequence ID" value="ABR54474.1"/>
    <property type="molecule type" value="Genomic_DNA"/>
</dbReference>
<dbReference type="Gene3D" id="3.40.50.10880">
    <property type="entry name" value="Uncharacterised protein PF01937, DUF89, domain 3"/>
    <property type="match status" value="1"/>
</dbReference>
<name>A6UPQ2_METVS</name>
<dbReference type="SUPFAM" id="SSF111321">
    <property type="entry name" value="AF1104-like"/>
    <property type="match status" value="1"/>
</dbReference>
<dbReference type="OrthoDB" id="359165at2157"/>
<protein>
    <recommendedName>
        <fullName evidence="1">Damage-control phosphatase ARMT1-like metal-binding domain-containing protein</fullName>
    </recommendedName>
</protein>
<gene>
    <name evidence="2" type="ordered locus">Mevan_0567</name>
</gene>
<evidence type="ECO:0000313" key="3">
    <source>
        <dbReference type="Proteomes" id="UP000001107"/>
    </source>
</evidence>
<keyword evidence="3" id="KW-1185">Reference proteome</keyword>
<evidence type="ECO:0000313" key="2">
    <source>
        <dbReference type="EMBL" id="ABR54474.1"/>
    </source>
</evidence>
<dbReference type="PIRSF" id="PIRSF006593">
    <property type="entry name" value="UCP006593"/>
    <property type="match status" value="1"/>
</dbReference>
<dbReference type="HOGENOM" id="CLU_071520_1_0_2"/>
<dbReference type="GeneID" id="5326014"/>
<dbReference type="Proteomes" id="UP000001107">
    <property type="component" value="Chromosome"/>
</dbReference>
<dbReference type="Gene3D" id="1.10.285.20">
    <property type="entry name" value="Uncharacterised protein PF01937, DUF89, domain 2"/>
    <property type="match status" value="1"/>
</dbReference>
<feature type="domain" description="Damage-control phosphatase ARMT1-like metal-binding" evidence="1">
    <location>
        <begin position="4"/>
        <end position="298"/>
    </location>
</feature>
<dbReference type="Pfam" id="PF01937">
    <property type="entry name" value="ARMT1-like_dom"/>
    <property type="match status" value="1"/>
</dbReference>
<dbReference type="KEGG" id="mvn:Mevan_0567"/>
<dbReference type="InterPro" id="IPR002791">
    <property type="entry name" value="ARMT1-like_metal-bd"/>
</dbReference>
<organism evidence="2 3">
    <name type="scientific">Methanococcus vannielii (strain ATCC 35089 / DSM 1224 / JCM 13029 / OCM 148 / SB)</name>
    <dbReference type="NCBI Taxonomy" id="406327"/>
    <lineage>
        <taxon>Archaea</taxon>
        <taxon>Methanobacteriati</taxon>
        <taxon>Methanobacteriota</taxon>
        <taxon>Methanomada group</taxon>
        <taxon>Methanococci</taxon>
        <taxon>Methanococcales</taxon>
        <taxon>Methanococcaceae</taxon>
        <taxon>Methanococcus</taxon>
    </lineage>
</organism>
<dbReference type="AlphaFoldDB" id="A6UPQ2"/>
<sequence length="307" mass="34642">MKIKPECAVCITRQVVDAVKEITSDEKERFKLIHEGMKKINEVYGEFIVPAFMGTSVHRHLKAVSYNNDPYKNLKESANEFAIKYLKEEEALLEDIDPLKRLKNKIKLSIAGNVIDFGPYGTDIDVTEKVKNTVSGTLKIDFSSELFDDLKKSKQIFYICDNAGEIIFDRVLIEELKKYVNVVVSVKGMPILNDATYNDAVIAGIDKITRVITSGTDVIGTKFEESSSEFIEEFNKSDIIIAKGMGNYESLTEYEENPVFLNDKENKTPKLKVPIYYIFKAKCPPIAKNVGVNEGDNILLKKSISKV</sequence>
<evidence type="ECO:0000259" key="1">
    <source>
        <dbReference type="Pfam" id="PF01937"/>
    </source>
</evidence>
<dbReference type="InterPro" id="IPR014444">
    <property type="entry name" value="PH1575-like"/>
</dbReference>
<dbReference type="STRING" id="406327.Mevan_0567"/>
<proteinExistence type="predicted"/>
<dbReference type="eggNOG" id="arCOG04410">
    <property type="taxonomic scope" value="Archaea"/>
</dbReference>
<accession>A6UPQ2</accession>
<dbReference type="InterPro" id="IPR036075">
    <property type="entry name" value="ARMT-1-like_metal-bd_sf"/>
</dbReference>
<reference evidence="2" key="1">
    <citation type="submission" date="2007-06" db="EMBL/GenBank/DDBJ databases">
        <title>Complete sequence of Methanococcus vannielii SB.</title>
        <authorList>
            <consortium name="US DOE Joint Genome Institute"/>
            <person name="Copeland A."/>
            <person name="Lucas S."/>
            <person name="Lapidus A."/>
            <person name="Barry K."/>
            <person name="Glavina del Rio T."/>
            <person name="Dalin E."/>
            <person name="Tice H."/>
            <person name="Pitluck S."/>
            <person name="Chain P."/>
            <person name="Malfatti S."/>
            <person name="Shin M."/>
            <person name="Vergez L."/>
            <person name="Schmutz J."/>
            <person name="Larimer F."/>
            <person name="Land M."/>
            <person name="Hauser L."/>
            <person name="Kyrpides N."/>
            <person name="Anderson I."/>
            <person name="Sieprawska-Lupa M."/>
            <person name="Whitman W.B."/>
            <person name="Richardson P."/>
        </authorList>
    </citation>
    <scope>NUCLEOTIDE SEQUENCE [LARGE SCALE GENOMIC DNA]</scope>
    <source>
        <strain evidence="2">SB</strain>
    </source>
</reference>
<dbReference type="Gene3D" id="1.10.8.380">
    <property type="entry name" value="Uncharacterised protein PF01937, DUF89, domain 1"/>
    <property type="match status" value="1"/>
</dbReference>